<dbReference type="Proteomes" id="UP001497382">
    <property type="component" value="Unassembled WGS sequence"/>
</dbReference>
<protein>
    <submittedName>
        <fullName evidence="1">Uncharacterized protein</fullName>
    </submittedName>
</protein>
<proteinExistence type="predicted"/>
<sequence>MMVVVLDLLKLILYLEVRTFQPYENKRILTT</sequence>
<evidence type="ECO:0000313" key="1">
    <source>
        <dbReference type="EMBL" id="CAL1286367.1"/>
    </source>
</evidence>
<accession>A0AAV2ARY1</accession>
<name>A0AAV2ARY1_9ARAC</name>
<organism evidence="1 2">
    <name type="scientific">Larinioides sclopetarius</name>
    <dbReference type="NCBI Taxonomy" id="280406"/>
    <lineage>
        <taxon>Eukaryota</taxon>
        <taxon>Metazoa</taxon>
        <taxon>Ecdysozoa</taxon>
        <taxon>Arthropoda</taxon>
        <taxon>Chelicerata</taxon>
        <taxon>Arachnida</taxon>
        <taxon>Araneae</taxon>
        <taxon>Araneomorphae</taxon>
        <taxon>Entelegynae</taxon>
        <taxon>Araneoidea</taxon>
        <taxon>Araneidae</taxon>
        <taxon>Larinioides</taxon>
    </lineage>
</organism>
<gene>
    <name evidence="1" type="ORF">LARSCL_LOCUS14210</name>
</gene>
<keyword evidence="2" id="KW-1185">Reference proteome</keyword>
<reference evidence="1 2" key="1">
    <citation type="submission" date="2024-04" db="EMBL/GenBank/DDBJ databases">
        <authorList>
            <person name="Rising A."/>
            <person name="Reimegard J."/>
            <person name="Sonavane S."/>
            <person name="Akerstrom W."/>
            <person name="Nylinder S."/>
            <person name="Hedman E."/>
            <person name="Kallberg Y."/>
        </authorList>
    </citation>
    <scope>NUCLEOTIDE SEQUENCE [LARGE SCALE GENOMIC DNA]</scope>
</reference>
<dbReference type="AlphaFoldDB" id="A0AAV2ARY1"/>
<comment type="caution">
    <text evidence="1">The sequence shown here is derived from an EMBL/GenBank/DDBJ whole genome shotgun (WGS) entry which is preliminary data.</text>
</comment>
<evidence type="ECO:0000313" key="2">
    <source>
        <dbReference type="Proteomes" id="UP001497382"/>
    </source>
</evidence>
<dbReference type="EMBL" id="CAXIEN010000202">
    <property type="protein sequence ID" value="CAL1286367.1"/>
    <property type="molecule type" value="Genomic_DNA"/>
</dbReference>